<comment type="caution">
    <text evidence="10">The sequence shown here is derived from an EMBL/GenBank/DDBJ whole genome shotgun (WGS) entry which is preliminary data.</text>
</comment>
<feature type="region of interest" description="Disordered" evidence="9">
    <location>
        <begin position="73"/>
        <end position="109"/>
    </location>
</feature>
<keyword evidence="3 8" id="KW-0812">Transmembrane</keyword>
<reference evidence="10" key="1">
    <citation type="submission" date="2021-02" db="EMBL/GenBank/DDBJ databases">
        <title>First Annotated Genome of the Yellow-green Alga Tribonema minus.</title>
        <authorList>
            <person name="Mahan K.M."/>
        </authorList>
    </citation>
    <scope>NUCLEOTIDE SEQUENCE</scope>
    <source>
        <strain evidence="10">UTEX B ZZ1240</strain>
    </source>
</reference>
<evidence type="ECO:0000256" key="3">
    <source>
        <dbReference type="ARBA" id="ARBA00022692"/>
    </source>
</evidence>
<accession>A0A835YPG9</accession>
<evidence type="ECO:0000256" key="2">
    <source>
        <dbReference type="ARBA" id="ARBA00010867"/>
    </source>
</evidence>
<evidence type="ECO:0000256" key="4">
    <source>
        <dbReference type="ARBA" id="ARBA00022946"/>
    </source>
</evidence>
<keyword evidence="6 8" id="KW-0496">Mitochondrion</keyword>
<keyword evidence="8" id="KW-0811">Translocation</keyword>
<proteinExistence type="inferred from homology"/>
<comment type="subunit">
    <text evidence="8">Component of the TIM23 complex.</text>
</comment>
<dbReference type="GO" id="GO:0030150">
    <property type="term" value="P:protein import into mitochondrial matrix"/>
    <property type="evidence" value="ECO:0007669"/>
    <property type="project" value="UniProtKB-UniRule"/>
</dbReference>
<sequence length="282" mass="30432">MFTTCMRQAPSLARRRLLSSVIAKPSSAAQRLPAHLRLGAAGPFARHNMGALSLLGPAQANQWPASITLRQLSSDAKESQGQKQPPPPQGDGGDKNIFDDEPEGPRTTGQKMKEAAQMVLLLAILGVVGVCGYFVVQELFPGKLSPNGLFNRAFEAMQGEPDVANHFGTPLTAYGRDHGGTREGRRHFVEHEEYKAKEDGSKRMRIRFNVEGPYGHGFVFAEGSDKLPSGEWVYLMVQDSSTGHVITLQDNRALIYGRASATSDAEADALTNMLGGGKTGGR</sequence>
<dbReference type="Gene3D" id="3.10.450.320">
    <property type="entry name" value="Mitochondrial import inner membrane translocase subunit Tim21"/>
    <property type="match status" value="1"/>
</dbReference>
<evidence type="ECO:0000256" key="8">
    <source>
        <dbReference type="RuleBase" id="RU367142"/>
    </source>
</evidence>
<evidence type="ECO:0000256" key="5">
    <source>
        <dbReference type="ARBA" id="ARBA00022989"/>
    </source>
</evidence>
<gene>
    <name evidence="10" type="ORF">JKP88DRAFT_188095</name>
</gene>
<dbReference type="EMBL" id="JAFCMP010000501">
    <property type="protein sequence ID" value="KAG5179025.1"/>
    <property type="molecule type" value="Genomic_DNA"/>
</dbReference>
<keyword evidence="8" id="KW-0653">Protein transport</keyword>
<evidence type="ECO:0000256" key="1">
    <source>
        <dbReference type="ARBA" id="ARBA00004304"/>
    </source>
</evidence>
<dbReference type="InterPro" id="IPR038552">
    <property type="entry name" value="Tim21_IMS_sf"/>
</dbReference>
<evidence type="ECO:0000256" key="7">
    <source>
        <dbReference type="ARBA" id="ARBA00023136"/>
    </source>
</evidence>
<comment type="function">
    <text evidence="8">Essential component of the TIM23 complex, a complex that mediates the translocation of transit peptide-containing proteins across the mitochondrial inner membrane.</text>
</comment>
<dbReference type="Proteomes" id="UP000664859">
    <property type="component" value="Unassembled WGS sequence"/>
</dbReference>
<dbReference type="OrthoDB" id="436405at2759"/>
<keyword evidence="7 8" id="KW-0472">Membrane</keyword>
<keyword evidence="5 8" id="KW-1133">Transmembrane helix</keyword>
<dbReference type="PANTHER" id="PTHR13032">
    <property type="entry name" value="MITOCHONDRIAL IMPORT INNER MEMBRANE TRANSLOCASE SUBUNIT TIM21"/>
    <property type="match status" value="1"/>
</dbReference>
<keyword evidence="8" id="KW-0999">Mitochondrion inner membrane</keyword>
<dbReference type="Pfam" id="PF08294">
    <property type="entry name" value="TIM21"/>
    <property type="match status" value="1"/>
</dbReference>
<evidence type="ECO:0000313" key="11">
    <source>
        <dbReference type="Proteomes" id="UP000664859"/>
    </source>
</evidence>
<feature type="transmembrane region" description="Helical" evidence="8">
    <location>
        <begin position="115"/>
        <end position="136"/>
    </location>
</feature>
<dbReference type="InterPro" id="IPR013261">
    <property type="entry name" value="Tim21"/>
</dbReference>
<protein>
    <recommendedName>
        <fullName evidence="8">Mitochondrial import inner membrane translocase subunit Tim21</fullName>
    </recommendedName>
</protein>
<name>A0A835YPG9_9STRA</name>
<dbReference type="PANTHER" id="PTHR13032:SF6">
    <property type="entry name" value="MITOCHONDRIAL IMPORT INNER MEMBRANE TRANSLOCASE SUBUNIT TIM21"/>
    <property type="match status" value="1"/>
</dbReference>
<evidence type="ECO:0000256" key="9">
    <source>
        <dbReference type="SAM" id="MobiDB-lite"/>
    </source>
</evidence>
<keyword evidence="11" id="KW-1185">Reference proteome</keyword>
<dbReference type="AlphaFoldDB" id="A0A835YPG9"/>
<comment type="subcellular location">
    <subcellularLocation>
        <location evidence="8">Mitochondrion inner membrane</location>
        <topology evidence="8">Single-pass membrane protein</topology>
    </subcellularLocation>
    <subcellularLocation>
        <location evidence="1">Mitochondrion membrane</location>
        <topology evidence="1">Single-pass membrane protein</topology>
    </subcellularLocation>
</comment>
<organism evidence="10 11">
    <name type="scientific">Tribonema minus</name>
    <dbReference type="NCBI Taxonomy" id="303371"/>
    <lineage>
        <taxon>Eukaryota</taxon>
        <taxon>Sar</taxon>
        <taxon>Stramenopiles</taxon>
        <taxon>Ochrophyta</taxon>
        <taxon>PX clade</taxon>
        <taxon>Xanthophyceae</taxon>
        <taxon>Tribonematales</taxon>
        <taxon>Tribonemataceae</taxon>
        <taxon>Tribonema</taxon>
    </lineage>
</organism>
<dbReference type="GO" id="GO:0005744">
    <property type="term" value="C:TIM23 mitochondrial import inner membrane translocase complex"/>
    <property type="evidence" value="ECO:0007669"/>
    <property type="project" value="UniProtKB-UniRule"/>
</dbReference>
<comment type="similarity">
    <text evidence="2 8">Belongs to the TIM21 family.</text>
</comment>
<evidence type="ECO:0000256" key="6">
    <source>
        <dbReference type="ARBA" id="ARBA00023128"/>
    </source>
</evidence>
<keyword evidence="4" id="KW-0809">Transit peptide</keyword>
<keyword evidence="8" id="KW-0813">Transport</keyword>
<evidence type="ECO:0000313" key="10">
    <source>
        <dbReference type="EMBL" id="KAG5179025.1"/>
    </source>
</evidence>